<evidence type="ECO:0000313" key="3">
    <source>
        <dbReference type="EMBL" id="GIJ06295.1"/>
    </source>
</evidence>
<name>A0A8J3YEL8_9ACTN</name>
<evidence type="ECO:0000256" key="2">
    <source>
        <dbReference type="SAM" id="Phobius"/>
    </source>
</evidence>
<dbReference type="Proteomes" id="UP000652013">
    <property type="component" value="Unassembled WGS sequence"/>
</dbReference>
<keyword evidence="4" id="KW-1185">Reference proteome</keyword>
<keyword evidence="2" id="KW-0812">Transmembrane</keyword>
<reference evidence="3" key="1">
    <citation type="submission" date="2021-01" db="EMBL/GenBank/DDBJ databases">
        <title>Whole genome shotgun sequence of Spirilliplanes yamanashiensis NBRC 15828.</title>
        <authorList>
            <person name="Komaki H."/>
            <person name="Tamura T."/>
        </authorList>
    </citation>
    <scope>NUCLEOTIDE SEQUENCE</scope>
    <source>
        <strain evidence="3">NBRC 15828</strain>
    </source>
</reference>
<feature type="transmembrane region" description="Helical" evidence="2">
    <location>
        <begin position="17"/>
        <end position="38"/>
    </location>
</feature>
<evidence type="ECO:0000313" key="4">
    <source>
        <dbReference type="Proteomes" id="UP000652013"/>
    </source>
</evidence>
<dbReference type="AlphaFoldDB" id="A0A8J3YEL8"/>
<dbReference type="EMBL" id="BOOY01000039">
    <property type="protein sequence ID" value="GIJ06295.1"/>
    <property type="molecule type" value="Genomic_DNA"/>
</dbReference>
<comment type="caution">
    <text evidence="3">The sequence shown here is derived from an EMBL/GenBank/DDBJ whole genome shotgun (WGS) entry which is preliminary data.</text>
</comment>
<sequence>MTNRDAGPPGVPRWVKVVGLVVAAAVLVLVVAQLTGLAGDHGPGRHLAGGGAPPVRG</sequence>
<accession>A0A8J3YEL8</accession>
<feature type="region of interest" description="Disordered" evidence="1">
    <location>
        <begin position="37"/>
        <end position="57"/>
    </location>
</feature>
<dbReference type="RefSeq" id="WP_203941469.1">
    <property type="nucleotide sequence ID" value="NZ_BAAAGJ010000014.1"/>
</dbReference>
<gene>
    <name evidence="3" type="ORF">Sya03_56470</name>
</gene>
<organism evidence="3 4">
    <name type="scientific">Spirilliplanes yamanashiensis</name>
    <dbReference type="NCBI Taxonomy" id="42233"/>
    <lineage>
        <taxon>Bacteria</taxon>
        <taxon>Bacillati</taxon>
        <taxon>Actinomycetota</taxon>
        <taxon>Actinomycetes</taxon>
        <taxon>Micromonosporales</taxon>
        <taxon>Micromonosporaceae</taxon>
        <taxon>Spirilliplanes</taxon>
    </lineage>
</organism>
<evidence type="ECO:0000256" key="1">
    <source>
        <dbReference type="SAM" id="MobiDB-lite"/>
    </source>
</evidence>
<feature type="compositionally biased region" description="Gly residues" evidence="1">
    <location>
        <begin position="47"/>
        <end position="57"/>
    </location>
</feature>
<keyword evidence="2" id="KW-1133">Transmembrane helix</keyword>
<proteinExistence type="predicted"/>
<keyword evidence="2" id="KW-0472">Membrane</keyword>
<protein>
    <submittedName>
        <fullName evidence="3">Uncharacterized protein</fullName>
    </submittedName>
</protein>